<proteinExistence type="predicted"/>
<evidence type="ECO:0000313" key="2">
    <source>
        <dbReference type="Proteomes" id="UP000549113"/>
    </source>
</evidence>
<organism evidence="1 2">
    <name type="scientific">Microbacterium invictum</name>
    <dbReference type="NCBI Taxonomy" id="515415"/>
    <lineage>
        <taxon>Bacteria</taxon>
        <taxon>Bacillati</taxon>
        <taxon>Actinomycetota</taxon>
        <taxon>Actinomycetes</taxon>
        <taxon>Micrococcales</taxon>
        <taxon>Microbacteriaceae</taxon>
        <taxon>Microbacterium</taxon>
    </lineage>
</organism>
<dbReference type="EMBL" id="JACIFH010000001">
    <property type="protein sequence ID" value="MBB4141169.1"/>
    <property type="molecule type" value="Genomic_DNA"/>
</dbReference>
<dbReference type="Proteomes" id="UP000549113">
    <property type="component" value="Unassembled WGS sequence"/>
</dbReference>
<gene>
    <name evidence="1" type="ORF">BKA10_002963</name>
</gene>
<keyword evidence="2" id="KW-1185">Reference proteome</keyword>
<protein>
    <submittedName>
        <fullName evidence="1">Uncharacterized protein</fullName>
    </submittedName>
</protein>
<name>A0AA40VNU3_9MICO</name>
<sequence>MGLVRGDGLGWPAWSQRPGTTRVFGAPASTPDVSSDGYATVRALV</sequence>
<reference evidence="1 2" key="1">
    <citation type="submission" date="2020-08" db="EMBL/GenBank/DDBJ databases">
        <title>Sequencing the genomes of 1000 actinobacteria strains.</title>
        <authorList>
            <person name="Klenk H.-P."/>
        </authorList>
    </citation>
    <scope>NUCLEOTIDE SEQUENCE [LARGE SCALE GENOMIC DNA]</scope>
    <source>
        <strain evidence="1 2">DSM 19600</strain>
    </source>
</reference>
<dbReference type="AlphaFoldDB" id="A0AA40VNU3"/>
<dbReference type="RefSeq" id="WP_277816587.1">
    <property type="nucleotide sequence ID" value="NZ_BAABCO010000003.1"/>
</dbReference>
<accession>A0AA40VNU3</accession>
<comment type="caution">
    <text evidence="1">The sequence shown here is derived from an EMBL/GenBank/DDBJ whole genome shotgun (WGS) entry which is preliminary data.</text>
</comment>
<evidence type="ECO:0000313" key="1">
    <source>
        <dbReference type="EMBL" id="MBB4141169.1"/>
    </source>
</evidence>